<sequence>MSLFGSSITNLQHGLNYAALKNQTISNNIANVDTANYKAQNVQFKKILNQEMNDGFKAQRTHERHLDFGSGSARDFRITTNRNTQYNHNGNNVDIDKQMTELANNQIYYQALIERLNGNFNTLQTVIRGGR</sequence>
<evidence type="ECO:0000313" key="8">
    <source>
        <dbReference type="EMBL" id="MCZ0702556.1"/>
    </source>
</evidence>
<comment type="subunit">
    <text evidence="6">The basal body constitutes a major portion of the flagellar organelle and consists of a number of rings mounted on a central rod.</text>
</comment>
<keyword evidence="8" id="KW-0966">Cell projection</keyword>
<dbReference type="RefSeq" id="WP_268779328.1">
    <property type="nucleotide sequence ID" value="NZ_JAPRAT010000007.1"/>
</dbReference>
<dbReference type="InterPro" id="IPR006300">
    <property type="entry name" value="FlgB"/>
</dbReference>
<dbReference type="GO" id="GO:0071978">
    <property type="term" value="P:bacterial-type flagellum-dependent swarming motility"/>
    <property type="evidence" value="ECO:0007669"/>
    <property type="project" value="TreeGrafter"/>
</dbReference>
<keyword evidence="9" id="KW-1185">Reference proteome</keyword>
<keyword evidence="4 6" id="KW-0975">Bacterial flagellum</keyword>
<dbReference type="NCBIfam" id="TIGR01396">
    <property type="entry name" value="FlgB"/>
    <property type="match status" value="1"/>
</dbReference>
<organism evidence="8 9">
    <name type="scientific">Natronobacillus azotifigens</name>
    <dbReference type="NCBI Taxonomy" id="472978"/>
    <lineage>
        <taxon>Bacteria</taxon>
        <taxon>Bacillati</taxon>
        <taxon>Bacillota</taxon>
        <taxon>Bacilli</taxon>
        <taxon>Bacillales</taxon>
        <taxon>Bacillaceae</taxon>
        <taxon>Natronobacillus</taxon>
    </lineage>
</organism>
<comment type="subcellular location">
    <subcellularLocation>
        <location evidence="1 6">Bacterial flagellum basal body</location>
    </subcellularLocation>
</comment>
<evidence type="ECO:0000313" key="9">
    <source>
        <dbReference type="Proteomes" id="UP001084197"/>
    </source>
</evidence>
<dbReference type="EMBL" id="JAPRAT010000007">
    <property type="protein sequence ID" value="MCZ0702556.1"/>
    <property type="molecule type" value="Genomic_DNA"/>
</dbReference>
<dbReference type="AlphaFoldDB" id="A0A9J6RB56"/>
<dbReference type="InterPro" id="IPR019776">
    <property type="entry name" value="Flagellar_basal_body_rod_CS"/>
</dbReference>
<keyword evidence="8" id="KW-0969">Cilium</keyword>
<protein>
    <recommendedName>
        <fullName evidence="3 6">Flagellar basal body rod protein FlgB</fullName>
    </recommendedName>
</protein>
<evidence type="ECO:0000256" key="2">
    <source>
        <dbReference type="ARBA" id="ARBA00009677"/>
    </source>
</evidence>
<keyword evidence="8" id="KW-0282">Flagellum</keyword>
<dbReference type="Pfam" id="PF00460">
    <property type="entry name" value="Flg_bb_rod"/>
    <property type="match status" value="1"/>
</dbReference>
<proteinExistence type="inferred from homology"/>
<evidence type="ECO:0000256" key="3">
    <source>
        <dbReference type="ARBA" id="ARBA00014376"/>
    </source>
</evidence>
<dbReference type="GO" id="GO:0030694">
    <property type="term" value="C:bacterial-type flagellum basal body, rod"/>
    <property type="evidence" value="ECO:0007669"/>
    <property type="project" value="InterPro"/>
</dbReference>
<evidence type="ECO:0000256" key="1">
    <source>
        <dbReference type="ARBA" id="ARBA00004117"/>
    </source>
</evidence>
<dbReference type="PANTHER" id="PTHR30435:SF12">
    <property type="entry name" value="FLAGELLAR BASAL BODY ROD PROTEIN FLGB"/>
    <property type="match status" value="1"/>
</dbReference>
<comment type="function">
    <text evidence="5 6">Structural component of flagellum, the bacterial motility apparatus. Part of the rod structure of flagellar basal body.</text>
</comment>
<reference evidence="8" key="1">
    <citation type="submission" date="2022-11" db="EMBL/GenBank/DDBJ databases">
        <title>WGS of Natronobacillus azotifigens 24KS-1, an anaerobic diazotrophic haloalkaliphile from soda-rich habitats.</title>
        <authorList>
            <person name="Sorokin D.Y."/>
            <person name="Merkel A.Y."/>
        </authorList>
    </citation>
    <scope>NUCLEOTIDE SEQUENCE</scope>
    <source>
        <strain evidence="8">24KS-1</strain>
    </source>
</reference>
<gene>
    <name evidence="8" type="primary">flgB</name>
    <name evidence="8" type="ORF">OWO01_04945</name>
</gene>
<feature type="domain" description="Flagellar basal body rod protein N-terminal" evidence="7">
    <location>
        <begin position="11"/>
        <end position="38"/>
    </location>
</feature>
<dbReference type="InterPro" id="IPR001444">
    <property type="entry name" value="Flag_bb_rod_N"/>
</dbReference>
<dbReference type="PIRSF" id="PIRSF002889">
    <property type="entry name" value="Rod_FlgB"/>
    <property type="match status" value="1"/>
</dbReference>
<evidence type="ECO:0000256" key="4">
    <source>
        <dbReference type="ARBA" id="ARBA00023143"/>
    </source>
</evidence>
<comment type="caution">
    <text evidence="8">The sequence shown here is derived from an EMBL/GenBank/DDBJ whole genome shotgun (WGS) entry which is preliminary data.</text>
</comment>
<accession>A0A9J6RB56</accession>
<comment type="similarity">
    <text evidence="2 6">Belongs to the flagella basal body rod proteins family.</text>
</comment>
<name>A0A9J6RB56_9BACI</name>
<evidence type="ECO:0000256" key="6">
    <source>
        <dbReference type="PIRNR" id="PIRNR002889"/>
    </source>
</evidence>
<dbReference type="PANTHER" id="PTHR30435">
    <property type="entry name" value="FLAGELLAR PROTEIN"/>
    <property type="match status" value="1"/>
</dbReference>
<dbReference type="Proteomes" id="UP001084197">
    <property type="component" value="Unassembled WGS sequence"/>
</dbReference>
<evidence type="ECO:0000256" key="5">
    <source>
        <dbReference type="ARBA" id="ARBA00024934"/>
    </source>
</evidence>
<evidence type="ECO:0000259" key="7">
    <source>
        <dbReference type="Pfam" id="PF00460"/>
    </source>
</evidence>
<dbReference type="PROSITE" id="PS00588">
    <property type="entry name" value="FLAGELLA_BB_ROD"/>
    <property type="match status" value="1"/>
</dbReference>